<dbReference type="PANTHER" id="PTHR12133">
    <property type="entry name" value="TRNA (ADENINE(58)-N(1))-METHYLTRANSFERASE"/>
    <property type="match status" value="1"/>
</dbReference>
<comment type="similarity">
    <text evidence="8">Belongs to the class I-like SAM-binding methyltransferase superfamily. TRM61 family.</text>
</comment>
<dbReference type="Gene3D" id="3.40.50.150">
    <property type="entry name" value="Vaccinia Virus protein VP39"/>
    <property type="match status" value="1"/>
</dbReference>
<keyword evidence="3 8" id="KW-0808">Transferase</keyword>
<dbReference type="EC" id="2.1.1.220" evidence="8"/>
<comment type="subcellular location">
    <subcellularLocation>
        <location evidence="1 8">Nucleus</location>
    </subcellularLocation>
</comment>
<dbReference type="PANTHER" id="PTHR12133:SF2">
    <property type="entry name" value="TRNA (ADENINE(58)-N(1))-METHYLTRANSFERASE CATALYTIC SUBUNIT TRMT61A"/>
    <property type="match status" value="1"/>
</dbReference>
<evidence type="ECO:0000256" key="5">
    <source>
        <dbReference type="ARBA" id="ARBA00022694"/>
    </source>
</evidence>
<evidence type="ECO:0000256" key="6">
    <source>
        <dbReference type="ARBA" id="ARBA00023242"/>
    </source>
</evidence>
<accession>A0ABM1BL94</accession>
<dbReference type="PROSITE" id="PS51620">
    <property type="entry name" value="SAM_TRM61"/>
    <property type="match status" value="1"/>
</dbReference>
<keyword evidence="10" id="KW-1185">Reference proteome</keyword>
<gene>
    <name evidence="11" type="primary">LOC106468384</name>
</gene>
<dbReference type="InterPro" id="IPR029063">
    <property type="entry name" value="SAM-dependent_MTases_sf"/>
</dbReference>
<dbReference type="InterPro" id="IPR014816">
    <property type="entry name" value="tRNA_MeTrfase_Gcd14"/>
</dbReference>
<sequence length="338" mass="37557">MSFIEYRDLVKNGDTVLIYLSISNIYALKITSGKVFQTKYGALKHDSIIGKRYGNVVQCSRGWAYVLFLTPELWTLTLPHRTQILYTPDISLVILQLDLKPGKVVCEAGTGSGSLSHALARTIAPTGQLYTFDFHEQRVSLAREEFQEHGLGDIVTVQQRDVCAEGFGLEDIADAMFLDLPHPWEAIPLMNVSFRCSGGRLCSFSPCIEQVQKTCEALHTGGFTDITTLECLLRPFEVKEVSLPHLHLSEETLNKTRKISLESQDGTTDVKKEETGKINTNSLDDTTGDAVSFSKSNSKRSRIEKSMENVCEAEWAAVPSLQIPGHTGYLTFATFTHS</sequence>
<protein>
    <recommendedName>
        <fullName evidence="8">tRNA (adenine(58)-N(1))-methyltransferase catalytic subunit TRMT61A</fullName>
        <ecNumber evidence="8">2.1.1.220</ecNumber>
    </recommendedName>
</protein>
<comment type="catalytic activity">
    <reaction evidence="8">
        <text>adenosine(58) in tRNA + S-adenosyl-L-methionine = N(1)-methyladenosine(58) in tRNA + S-adenosyl-L-homocysteine + H(+)</text>
        <dbReference type="Rhea" id="RHEA:43152"/>
        <dbReference type="Rhea" id="RHEA-COMP:10365"/>
        <dbReference type="Rhea" id="RHEA-COMP:10366"/>
        <dbReference type="ChEBI" id="CHEBI:15378"/>
        <dbReference type="ChEBI" id="CHEBI:57856"/>
        <dbReference type="ChEBI" id="CHEBI:59789"/>
        <dbReference type="ChEBI" id="CHEBI:74411"/>
        <dbReference type="ChEBI" id="CHEBI:74491"/>
        <dbReference type="EC" id="2.1.1.220"/>
    </reaction>
</comment>
<dbReference type="Proteomes" id="UP000694941">
    <property type="component" value="Unplaced"/>
</dbReference>
<evidence type="ECO:0000256" key="4">
    <source>
        <dbReference type="ARBA" id="ARBA00022691"/>
    </source>
</evidence>
<dbReference type="InterPro" id="IPR049470">
    <property type="entry name" value="TRM61_C"/>
</dbReference>
<evidence type="ECO:0000259" key="9">
    <source>
        <dbReference type="Pfam" id="PF08704"/>
    </source>
</evidence>
<dbReference type="SUPFAM" id="SSF53335">
    <property type="entry name" value="S-adenosyl-L-methionine-dependent methyltransferases"/>
    <property type="match status" value="1"/>
</dbReference>
<feature type="domain" description="tRNA (adenine(58)-N(1))-methyltransferase catalytic subunit TRM61 C-terminal" evidence="9">
    <location>
        <begin position="62"/>
        <end position="334"/>
    </location>
</feature>
<dbReference type="RefSeq" id="XP_013784259.1">
    <property type="nucleotide sequence ID" value="XM_013928805.2"/>
</dbReference>
<evidence type="ECO:0000256" key="8">
    <source>
        <dbReference type="PIRNR" id="PIRNR017269"/>
    </source>
</evidence>
<evidence type="ECO:0000313" key="11">
    <source>
        <dbReference type="RefSeq" id="XP_013784259.1"/>
    </source>
</evidence>
<reference evidence="11" key="1">
    <citation type="submission" date="2025-08" db="UniProtKB">
        <authorList>
            <consortium name="RefSeq"/>
        </authorList>
    </citation>
    <scope>IDENTIFICATION</scope>
    <source>
        <tissue evidence="11">Muscle</tissue>
    </source>
</reference>
<evidence type="ECO:0000256" key="3">
    <source>
        <dbReference type="ARBA" id="ARBA00022679"/>
    </source>
</evidence>
<dbReference type="GeneID" id="106468384"/>
<evidence type="ECO:0000256" key="1">
    <source>
        <dbReference type="ARBA" id="ARBA00004123"/>
    </source>
</evidence>
<organism evidence="10 11">
    <name type="scientific">Limulus polyphemus</name>
    <name type="common">Atlantic horseshoe crab</name>
    <dbReference type="NCBI Taxonomy" id="6850"/>
    <lineage>
        <taxon>Eukaryota</taxon>
        <taxon>Metazoa</taxon>
        <taxon>Ecdysozoa</taxon>
        <taxon>Arthropoda</taxon>
        <taxon>Chelicerata</taxon>
        <taxon>Merostomata</taxon>
        <taxon>Xiphosura</taxon>
        <taxon>Limulidae</taxon>
        <taxon>Limulus</taxon>
    </lineage>
</organism>
<comment type="function">
    <text evidence="8">Catalytic subunit of tRNA (adenine-N(1)-)-methyltransferase, which catalyzes the formation of N(1)-methyladenine at position 58 (m1A58) in initiator methionyl-tRNA.</text>
</comment>
<dbReference type="PIRSF" id="PIRSF017269">
    <property type="entry name" value="GCD14"/>
    <property type="match status" value="1"/>
</dbReference>
<dbReference type="Gene3D" id="3.10.330.20">
    <property type="match status" value="1"/>
</dbReference>
<keyword evidence="4 8" id="KW-0949">S-adenosyl-L-methionine</keyword>
<dbReference type="Pfam" id="PF08704">
    <property type="entry name" value="GCD14"/>
    <property type="match status" value="1"/>
</dbReference>
<keyword evidence="2 8" id="KW-0489">Methyltransferase</keyword>
<evidence type="ECO:0000256" key="2">
    <source>
        <dbReference type="ARBA" id="ARBA00022603"/>
    </source>
</evidence>
<name>A0ABM1BL94_LIMPO</name>
<keyword evidence="5 8" id="KW-0819">tRNA processing</keyword>
<evidence type="ECO:0000256" key="7">
    <source>
        <dbReference type="ARBA" id="ARBA00048481"/>
    </source>
</evidence>
<keyword evidence="6 8" id="KW-0539">Nucleus</keyword>
<evidence type="ECO:0000313" key="10">
    <source>
        <dbReference type="Proteomes" id="UP000694941"/>
    </source>
</evidence>
<dbReference type="Pfam" id="PF14801">
    <property type="entry name" value="TrmI-like_N"/>
    <property type="match status" value="1"/>
</dbReference>
<comment type="catalytic activity">
    <reaction evidence="7">
        <text>an adenosine in mRNA + S-adenosyl-L-methionine = an N(1)-methyladenosine in mRNA + S-adenosyl-L-homocysteine + H(+)</text>
        <dbReference type="Rhea" id="RHEA:55392"/>
        <dbReference type="Rhea" id="RHEA-COMP:12414"/>
        <dbReference type="Rhea" id="RHEA-COMP:12415"/>
        <dbReference type="ChEBI" id="CHEBI:15378"/>
        <dbReference type="ChEBI" id="CHEBI:57856"/>
        <dbReference type="ChEBI" id="CHEBI:59789"/>
        <dbReference type="ChEBI" id="CHEBI:74411"/>
        <dbReference type="ChEBI" id="CHEBI:74491"/>
    </reaction>
</comment>
<proteinExistence type="inferred from homology"/>